<dbReference type="PANTHER" id="PTHR36108:SF13">
    <property type="entry name" value="COLOSSIN-B-RELATED"/>
    <property type="match status" value="1"/>
</dbReference>
<comment type="similarity">
    <text evidence="2">Belongs to the serine-aspartate repeat-containing protein (SDr) family.</text>
</comment>
<evidence type="ECO:0000256" key="2">
    <source>
        <dbReference type="ARBA" id="ARBA00007257"/>
    </source>
</evidence>
<feature type="domain" description="SpaA-like prealbumin fold" evidence="10">
    <location>
        <begin position="1271"/>
        <end position="1362"/>
    </location>
</feature>
<feature type="region of interest" description="Disordered" evidence="7">
    <location>
        <begin position="1361"/>
        <end position="1475"/>
    </location>
</feature>
<evidence type="ECO:0000256" key="7">
    <source>
        <dbReference type="SAM" id="MobiDB-lite"/>
    </source>
</evidence>
<dbReference type="HOGENOM" id="CLU_000297_2_0_9"/>
<feature type="compositionally biased region" description="Low complexity" evidence="7">
    <location>
        <begin position="1396"/>
        <end position="1420"/>
    </location>
</feature>
<evidence type="ECO:0000256" key="4">
    <source>
        <dbReference type="ARBA" id="ARBA00022525"/>
    </source>
</evidence>
<reference evidence="11 12" key="1">
    <citation type="submission" date="2013-08" db="EMBL/GenBank/DDBJ databases">
        <authorList>
            <person name="Weinstock G."/>
            <person name="Sodergren E."/>
            <person name="Wylie T."/>
            <person name="Fulton L."/>
            <person name="Fulton R."/>
            <person name="Fronick C."/>
            <person name="O'Laughlin M."/>
            <person name="Godfrey J."/>
            <person name="Miner T."/>
            <person name="Herter B."/>
            <person name="Appelbaum E."/>
            <person name="Cordes M."/>
            <person name="Lek S."/>
            <person name="Wollam A."/>
            <person name="Pepin K.H."/>
            <person name="Palsikar V.B."/>
            <person name="Mitreva M."/>
            <person name="Wilson R.K."/>
        </authorList>
    </citation>
    <scope>NUCLEOTIDE SEQUENCE [LARGE SCALE GENOMIC DNA]</scope>
    <source>
        <strain evidence="11 12">ATCC 12856</strain>
    </source>
</reference>
<dbReference type="Pfam" id="PF05737">
    <property type="entry name" value="Collagen_bind"/>
    <property type="match status" value="4"/>
</dbReference>
<dbReference type="PATRIC" id="fig|649747.3.peg.1537"/>
<dbReference type="Gene3D" id="2.60.40.10">
    <property type="entry name" value="Immunoglobulins"/>
    <property type="match status" value="4"/>
</dbReference>
<feature type="region of interest" description="Disordered" evidence="7">
    <location>
        <begin position="41"/>
        <end position="133"/>
    </location>
</feature>
<feature type="compositionally biased region" description="Basic and acidic residues" evidence="7">
    <location>
        <begin position="48"/>
        <end position="84"/>
    </location>
</feature>
<evidence type="ECO:0000256" key="5">
    <source>
        <dbReference type="ARBA" id="ARBA00022729"/>
    </source>
</evidence>
<feature type="compositionally biased region" description="Gly residues" evidence="7">
    <location>
        <begin position="1371"/>
        <end position="1381"/>
    </location>
</feature>
<dbReference type="InterPro" id="IPR013783">
    <property type="entry name" value="Ig-like_fold"/>
</dbReference>
<proteinExistence type="inferred from homology"/>
<evidence type="ECO:0000259" key="9">
    <source>
        <dbReference type="Pfam" id="PF05737"/>
    </source>
</evidence>
<dbReference type="NCBIfam" id="TIGR01167">
    <property type="entry name" value="LPXTG_anchor"/>
    <property type="match status" value="1"/>
</dbReference>
<feature type="domain" description="Collagen binding" evidence="9">
    <location>
        <begin position="838"/>
        <end position="958"/>
    </location>
</feature>
<feature type="compositionally biased region" description="Polar residues" evidence="7">
    <location>
        <begin position="1457"/>
        <end position="1466"/>
    </location>
</feature>
<keyword evidence="8" id="KW-0472">Membrane</keyword>
<dbReference type="InterPro" id="IPR011252">
    <property type="entry name" value="Fibrogen-bd_dom1"/>
</dbReference>
<evidence type="ECO:0000256" key="6">
    <source>
        <dbReference type="ARBA" id="ARBA00023088"/>
    </source>
</evidence>
<dbReference type="Pfam" id="PF17802">
    <property type="entry name" value="SpaA"/>
    <property type="match status" value="4"/>
</dbReference>
<keyword evidence="6" id="KW-0572">Peptidoglycan-anchor</keyword>
<organism evidence="11 12">
    <name type="scientific">Aneurinibacillus aneurinilyticus ATCC 12856</name>
    <dbReference type="NCBI Taxonomy" id="649747"/>
    <lineage>
        <taxon>Bacteria</taxon>
        <taxon>Bacillati</taxon>
        <taxon>Bacillota</taxon>
        <taxon>Bacilli</taxon>
        <taxon>Bacillales</taxon>
        <taxon>Paenibacillaceae</taxon>
        <taxon>Aneurinibacillus group</taxon>
        <taxon>Aneurinibacillus</taxon>
    </lineage>
</organism>
<sequence>MEVAMKRSRVILLMILLIVHSFMGPLAVSANVDHALASVNESQNASDETSKEATNETKDAESPGSKEDNSTNEPKDTEKPDSNKDNSANEGKDAEVPGSKEDSNVVPGGSNPEEPKTVEETVQQEPALPVANTEITENILTDAELTFEDKNGNEAGSVDRETIIAVKYKWALKNNHGYTAGATYKFNLPKELVVYEAITNEPLLFNGEAIGTFSVDMNGLVTVVFNDFIEKRSNISGTMEVLSKISEKVVVTEDKIVKVIPIVGGVSKDIPITFHPNGSTIDKQGIPNKSYNTESIEWTVNFNKSLDPIKNAVLKDPIPDGLELQEGSIKVYKLITKLDGTVEQGNEVTSGFTIGKTDGKDFEINFGDISTAYRVVYTTKVIDQDKTEFVNKAVLSGDGFTDKEASASVGVKRGVALEKKSANYDPATQIITWEIKYNYNEKSIAQANALLKDFFNNTQELIDGSFVVKKVIIDENGNESGSGEVFTNYTVTPKSEGNKNGFWLQFNQDINEAYKITYQTKAKDRIFDSEKITNEVEAGDKKAKGTKEIYQQILYKSNYKDKTDYKEKTTTWGISFNVDSHLMKNVKLADTFPNKGLVLIPDTLKISNTKGILKIDEDYRLVNKGENGFEIEFLHEINDRHYIEYKTTFNYEARTDKTKNYLENEAVITWIDENGEEKTKKSTATFTPDSYTQSNGFKNGKYNAVTKEITWNIGINYNLKTLEKASVEDEILGNQVIDRKSLKVFKMTLTGGENGTKREEAIENSDYKIDWDPNGKPGFKVSFLNEIKSAYLIEYKTNLNDQLIKDKYDNTATLKDGEDKVTDLSASVSVPHGGKYTGKSGEQNGKIIDWKVEINFGQSKVSNAKVVDKPSENQSLLEQSFHLYATSVAENGKVTKGTELEQGVDYTLEFNNDGFELVFKKDIDKPYILEYQSLILAKVGDKVNNDIKFTGDQITTETTKSTSTIIVKRTTGSGTGSGEVGKLEVIKVDAKAGENGNKKKLEGATFSLIDSESKAVIKTATTDAKGKVTFDRLLYGEYLLKEDKAPEGYVVGINDTKTVEINKADNTVEIANEKIKQAVELTKFGDDKDKDGKAFKLKGVEFELQRKEGSDFIKVGTHTTDEDGKIVVADLKAGEYRFIETKAPEHYLLDNTPVEFTIVDNQTSIVKVEKENKRGKGNLTVVKVDAANQKVVLEGAVFKLYNSKEEEVATKTTGADGKATFENLPYDQYTLKEVTAPKGYAIDKTEGNLTVKIDKEKNDVTIKNNKIIRAFKLKKVDTNNPHIGLKDAVFKLMYKKLKTDEYALVEGKDKLTTDGNGVIYEENLSEGYYQLIEVKAPSGYVLDSKPIEFIIEKEQIKVLDLTKTNNPNSPGGSGGSGGSGEGGRDKSRDPEPGKPNDPATPNNPDKPNNPGDPNNPDEPNYSGEPNNPGEPNHSEGSNTPDESNHPRVPNIPGDLVSVNNPNTARNPDTDETSLLEPRNVLPQTGEQTRMGTQFAGIALILIGIGIMVYRRKAKA</sequence>
<keyword evidence="8" id="KW-1133">Transmembrane helix</keyword>
<dbReference type="GO" id="GO:0007155">
    <property type="term" value="P:cell adhesion"/>
    <property type="evidence" value="ECO:0007669"/>
    <property type="project" value="InterPro"/>
</dbReference>
<dbReference type="Gene3D" id="2.60.40.1280">
    <property type="match status" value="1"/>
</dbReference>
<feature type="domain" description="SpaA-like prealbumin fold" evidence="10">
    <location>
        <begin position="1177"/>
        <end position="1266"/>
    </location>
</feature>
<name>U1YDP6_ANEAE</name>
<gene>
    <name evidence="11" type="ORF">HMPREF0083_01696</name>
</gene>
<dbReference type="GO" id="GO:0005518">
    <property type="term" value="F:collagen binding"/>
    <property type="evidence" value="ECO:0007669"/>
    <property type="project" value="InterPro"/>
</dbReference>
<feature type="compositionally biased region" description="Basic and acidic residues" evidence="7">
    <location>
        <begin position="1382"/>
        <end position="1394"/>
    </location>
</feature>
<dbReference type="InterPro" id="IPR008456">
    <property type="entry name" value="Collagen-bd_dom"/>
</dbReference>
<dbReference type="Gene3D" id="2.60.40.740">
    <property type="match status" value="5"/>
</dbReference>
<keyword evidence="12" id="KW-1185">Reference proteome</keyword>
<dbReference type="EMBL" id="AWSJ01000113">
    <property type="protein sequence ID" value="ERI10212.1"/>
    <property type="molecule type" value="Genomic_DNA"/>
</dbReference>
<dbReference type="eggNOG" id="COG4932">
    <property type="taxonomic scope" value="Bacteria"/>
</dbReference>
<keyword evidence="8" id="KW-0812">Transmembrane</keyword>
<feature type="transmembrane region" description="Helical" evidence="8">
    <location>
        <begin position="1490"/>
        <end position="1509"/>
    </location>
</feature>
<keyword evidence="3" id="KW-0134">Cell wall</keyword>
<feature type="domain" description="SpaA-like prealbumin fold" evidence="10">
    <location>
        <begin position="1093"/>
        <end position="1171"/>
    </location>
</feature>
<dbReference type="SUPFAM" id="SSF49401">
    <property type="entry name" value="Bacterial adhesins"/>
    <property type="match status" value="6"/>
</dbReference>
<protein>
    <submittedName>
        <fullName evidence="11">LPXTG-motif protein cell wall anchor domain protein</fullName>
    </submittedName>
</protein>
<evidence type="ECO:0000256" key="8">
    <source>
        <dbReference type="SAM" id="Phobius"/>
    </source>
</evidence>
<dbReference type="Proteomes" id="UP000016511">
    <property type="component" value="Unassembled WGS sequence"/>
</dbReference>
<dbReference type="PANTHER" id="PTHR36108">
    <property type="entry name" value="COLOSSIN-B-RELATED"/>
    <property type="match status" value="1"/>
</dbReference>
<feature type="domain" description="Collagen binding" evidence="9">
    <location>
        <begin position="280"/>
        <end position="405"/>
    </location>
</feature>
<feature type="compositionally biased region" description="Basic and acidic residues" evidence="7">
    <location>
        <begin position="90"/>
        <end position="103"/>
    </location>
</feature>
<comment type="caution">
    <text evidence="11">The sequence shown here is derived from an EMBL/GenBank/DDBJ whole genome shotgun (WGS) entry which is preliminary data.</text>
</comment>
<dbReference type="STRING" id="649747.HMPREF0083_01696"/>
<evidence type="ECO:0000313" key="11">
    <source>
        <dbReference type="EMBL" id="ERI10212.1"/>
    </source>
</evidence>
<evidence type="ECO:0000259" key="10">
    <source>
        <dbReference type="Pfam" id="PF17802"/>
    </source>
</evidence>
<keyword evidence="5" id="KW-0732">Signal</keyword>
<keyword evidence="4" id="KW-0964">Secreted</keyword>
<feature type="domain" description="Collagen binding" evidence="9">
    <location>
        <begin position="427"/>
        <end position="528"/>
    </location>
</feature>
<evidence type="ECO:0000256" key="3">
    <source>
        <dbReference type="ARBA" id="ARBA00022512"/>
    </source>
</evidence>
<accession>U1YDP6</accession>
<feature type="domain" description="SpaA-like prealbumin fold" evidence="10">
    <location>
        <begin position="982"/>
        <end position="1073"/>
    </location>
</feature>
<evidence type="ECO:0000313" key="12">
    <source>
        <dbReference type="Proteomes" id="UP000016511"/>
    </source>
</evidence>
<comment type="subcellular location">
    <subcellularLocation>
        <location evidence="1">Secreted</location>
        <location evidence="1">Cell wall</location>
    </subcellularLocation>
</comment>
<dbReference type="InterPro" id="IPR008966">
    <property type="entry name" value="Adhesion_dom_sf"/>
</dbReference>
<dbReference type="SUPFAM" id="SSF49478">
    <property type="entry name" value="Cna protein B-type domain"/>
    <property type="match status" value="3"/>
</dbReference>
<feature type="domain" description="Collagen binding" evidence="9">
    <location>
        <begin position="695"/>
        <end position="817"/>
    </location>
</feature>
<dbReference type="InterPro" id="IPR041033">
    <property type="entry name" value="SpaA_PFL_dom_1"/>
</dbReference>
<evidence type="ECO:0000256" key="1">
    <source>
        <dbReference type="ARBA" id="ARBA00004191"/>
    </source>
</evidence>